<feature type="non-terminal residue" evidence="6">
    <location>
        <position position="1"/>
    </location>
</feature>
<dbReference type="GO" id="GO:0005886">
    <property type="term" value="C:plasma membrane"/>
    <property type="evidence" value="ECO:0007669"/>
    <property type="project" value="TreeGrafter"/>
</dbReference>
<dbReference type="InterPro" id="IPR000160">
    <property type="entry name" value="GGDEF_dom"/>
</dbReference>
<evidence type="ECO:0000313" key="6">
    <source>
        <dbReference type="EMBL" id="EFH11361.1"/>
    </source>
</evidence>
<accession>D5RMW0</accession>
<comment type="caution">
    <text evidence="6">The sequence shown here is derived from an EMBL/GenBank/DDBJ whole genome shotgun (WGS) entry which is preliminary data.</text>
</comment>
<feature type="domain" description="PAC" evidence="4">
    <location>
        <begin position="125"/>
        <end position="178"/>
    </location>
</feature>
<dbReference type="NCBIfam" id="TIGR00229">
    <property type="entry name" value="sensory_box"/>
    <property type="match status" value="1"/>
</dbReference>
<dbReference type="RefSeq" id="WP_007005351.1">
    <property type="nucleotide sequence ID" value="NZ_GG770782.1"/>
</dbReference>
<dbReference type="FunFam" id="3.30.70.270:FF:000001">
    <property type="entry name" value="Diguanylate cyclase domain protein"/>
    <property type="match status" value="1"/>
</dbReference>
<dbReference type="AlphaFoldDB" id="D5RMW0"/>
<proteinExistence type="predicted"/>
<name>D5RMW0_9PROT</name>
<dbReference type="PANTHER" id="PTHR45138">
    <property type="entry name" value="REGULATORY COMPONENTS OF SENSORY TRANSDUCTION SYSTEM"/>
    <property type="match status" value="1"/>
</dbReference>
<keyword evidence="7" id="KW-1185">Reference proteome</keyword>
<dbReference type="GO" id="GO:0043709">
    <property type="term" value="P:cell adhesion involved in single-species biofilm formation"/>
    <property type="evidence" value="ECO:0007669"/>
    <property type="project" value="TreeGrafter"/>
</dbReference>
<dbReference type="NCBIfam" id="TIGR00254">
    <property type="entry name" value="GGDEF"/>
    <property type="match status" value="1"/>
</dbReference>
<dbReference type="PROSITE" id="PS50887">
    <property type="entry name" value="GGDEF"/>
    <property type="match status" value="1"/>
</dbReference>
<dbReference type="InterPro" id="IPR001610">
    <property type="entry name" value="PAC"/>
</dbReference>
<dbReference type="Pfam" id="PF08447">
    <property type="entry name" value="PAS_3"/>
    <property type="match status" value="1"/>
</dbReference>
<dbReference type="InterPro" id="IPR043128">
    <property type="entry name" value="Rev_trsase/Diguanyl_cyclase"/>
</dbReference>
<dbReference type="Proteomes" id="UP000005324">
    <property type="component" value="Unassembled WGS sequence"/>
</dbReference>
<feature type="domain" description="PAS" evidence="3">
    <location>
        <begin position="52"/>
        <end position="109"/>
    </location>
</feature>
<dbReference type="InterPro" id="IPR000700">
    <property type="entry name" value="PAS-assoc_C"/>
</dbReference>
<dbReference type="CDD" id="cd00130">
    <property type="entry name" value="PAS"/>
    <property type="match status" value="1"/>
</dbReference>
<evidence type="ECO:0000259" key="3">
    <source>
        <dbReference type="PROSITE" id="PS50112"/>
    </source>
</evidence>
<dbReference type="SUPFAM" id="SSF55073">
    <property type="entry name" value="Nucleotide cyclase"/>
    <property type="match status" value="1"/>
</dbReference>
<dbReference type="InterPro" id="IPR035965">
    <property type="entry name" value="PAS-like_dom_sf"/>
</dbReference>
<evidence type="ECO:0000256" key="2">
    <source>
        <dbReference type="ARBA" id="ARBA00034247"/>
    </source>
</evidence>
<comment type="catalytic activity">
    <reaction evidence="2">
        <text>2 GTP = 3',3'-c-di-GMP + 2 diphosphate</text>
        <dbReference type="Rhea" id="RHEA:24898"/>
        <dbReference type="ChEBI" id="CHEBI:33019"/>
        <dbReference type="ChEBI" id="CHEBI:37565"/>
        <dbReference type="ChEBI" id="CHEBI:58805"/>
        <dbReference type="EC" id="2.7.7.65"/>
    </reaction>
</comment>
<dbReference type="PANTHER" id="PTHR45138:SF9">
    <property type="entry name" value="DIGUANYLATE CYCLASE DGCM-RELATED"/>
    <property type="match status" value="1"/>
</dbReference>
<dbReference type="SMART" id="SM00086">
    <property type="entry name" value="PAC"/>
    <property type="match status" value="1"/>
</dbReference>
<organism evidence="6 7">
    <name type="scientific">Pseudoroseomonas cervicalis ATCC 49957</name>
    <dbReference type="NCBI Taxonomy" id="525371"/>
    <lineage>
        <taxon>Bacteria</taxon>
        <taxon>Pseudomonadati</taxon>
        <taxon>Pseudomonadota</taxon>
        <taxon>Alphaproteobacteria</taxon>
        <taxon>Acetobacterales</taxon>
        <taxon>Roseomonadaceae</taxon>
        <taxon>Roseomonas</taxon>
    </lineage>
</organism>
<dbReference type="GO" id="GO:0052621">
    <property type="term" value="F:diguanylate cyclase activity"/>
    <property type="evidence" value="ECO:0007669"/>
    <property type="project" value="UniProtKB-EC"/>
</dbReference>
<dbReference type="Gene3D" id="3.30.450.20">
    <property type="entry name" value="PAS domain"/>
    <property type="match status" value="1"/>
</dbReference>
<feature type="domain" description="GGDEF" evidence="5">
    <location>
        <begin position="217"/>
        <end position="363"/>
    </location>
</feature>
<dbReference type="SMART" id="SM00267">
    <property type="entry name" value="GGDEF"/>
    <property type="match status" value="1"/>
</dbReference>
<dbReference type="CDD" id="cd01949">
    <property type="entry name" value="GGDEF"/>
    <property type="match status" value="1"/>
</dbReference>
<dbReference type="Gene3D" id="3.30.70.270">
    <property type="match status" value="1"/>
</dbReference>
<dbReference type="Pfam" id="PF00990">
    <property type="entry name" value="GGDEF"/>
    <property type="match status" value="1"/>
</dbReference>
<reference evidence="6 7" key="1">
    <citation type="submission" date="2010-04" db="EMBL/GenBank/DDBJ databases">
        <authorList>
            <person name="Qin X."/>
            <person name="Bachman B."/>
            <person name="Battles P."/>
            <person name="Bell A."/>
            <person name="Bess C."/>
            <person name="Bickham C."/>
            <person name="Chaboub L."/>
            <person name="Chen D."/>
            <person name="Coyle M."/>
            <person name="Deiros D.R."/>
            <person name="Dinh H."/>
            <person name="Forbes L."/>
            <person name="Fowler G."/>
            <person name="Francisco L."/>
            <person name="Fu Q."/>
            <person name="Gubbala S."/>
            <person name="Hale W."/>
            <person name="Han Y."/>
            <person name="Hemphill L."/>
            <person name="Highlander S.K."/>
            <person name="Hirani K."/>
            <person name="Hogues M."/>
            <person name="Jackson L."/>
            <person name="Jakkamsetti A."/>
            <person name="Javaid M."/>
            <person name="Jiang H."/>
            <person name="Korchina V."/>
            <person name="Kovar C."/>
            <person name="Lara F."/>
            <person name="Lee S."/>
            <person name="Mata R."/>
            <person name="Mathew T."/>
            <person name="Moen C."/>
            <person name="Morales K."/>
            <person name="Munidasa M."/>
            <person name="Nazareth L."/>
            <person name="Ngo R."/>
            <person name="Nguyen L."/>
            <person name="Okwuonu G."/>
            <person name="Ongeri F."/>
            <person name="Patil S."/>
            <person name="Petrosino J."/>
            <person name="Pham C."/>
            <person name="Pham P."/>
            <person name="Pu L.-L."/>
            <person name="Puazo M."/>
            <person name="Raj R."/>
            <person name="Reid J."/>
            <person name="Rouhana J."/>
            <person name="Saada N."/>
            <person name="Shang Y."/>
            <person name="Simmons D."/>
            <person name="Thornton R."/>
            <person name="Warren J."/>
            <person name="Weissenberger G."/>
            <person name="Zhang J."/>
            <person name="Zhang L."/>
            <person name="Zhou C."/>
            <person name="Zhu D."/>
            <person name="Muzny D."/>
            <person name="Worley K."/>
            <person name="Gibbs R."/>
        </authorList>
    </citation>
    <scope>NUCLEOTIDE SEQUENCE [LARGE SCALE GENOMIC DNA]</scope>
    <source>
        <strain evidence="6 7">ATCC 49957</strain>
    </source>
</reference>
<evidence type="ECO:0000256" key="1">
    <source>
        <dbReference type="ARBA" id="ARBA00012528"/>
    </source>
</evidence>
<protein>
    <recommendedName>
        <fullName evidence="1">diguanylate cyclase</fullName>
        <ecNumber evidence="1">2.7.7.65</ecNumber>
    </recommendedName>
</protein>
<dbReference type="InterPro" id="IPR000014">
    <property type="entry name" value="PAS"/>
</dbReference>
<dbReference type="HOGENOM" id="CLU_000445_11_4_5"/>
<evidence type="ECO:0000313" key="7">
    <source>
        <dbReference type="Proteomes" id="UP000005324"/>
    </source>
</evidence>
<dbReference type="GO" id="GO:1902201">
    <property type="term" value="P:negative regulation of bacterial-type flagellum-dependent cell motility"/>
    <property type="evidence" value="ECO:0007669"/>
    <property type="project" value="TreeGrafter"/>
</dbReference>
<dbReference type="EC" id="2.7.7.65" evidence="1"/>
<dbReference type="PROSITE" id="PS50113">
    <property type="entry name" value="PAC"/>
    <property type="match status" value="1"/>
</dbReference>
<gene>
    <name evidence="6" type="ORF">HMPREF0731_2421</name>
</gene>
<evidence type="ECO:0000259" key="4">
    <source>
        <dbReference type="PROSITE" id="PS50113"/>
    </source>
</evidence>
<dbReference type="InterPro" id="IPR013655">
    <property type="entry name" value="PAS_fold_3"/>
</dbReference>
<dbReference type="InterPro" id="IPR029787">
    <property type="entry name" value="Nucleotide_cyclase"/>
</dbReference>
<evidence type="ECO:0000259" key="5">
    <source>
        <dbReference type="PROSITE" id="PS50887"/>
    </source>
</evidence>
<dbReference type="SMART" id="SM00091">
    <property type="entry name" value="PAS"/>
    <property type="match status" value="1"/>
</dbReference>
<dbReference type="SUPFAM" id="SSF55785">
    <property type="entry name" value="PYP-like sensor domain (PAS domain)"/>
    <property type="match status" value="1"/>
</dbReference>
<sequence length="370" mass="39365">RRLQGLAPSGPPLARPGGRSVALRAHRLADSLVTTCSDVTEAAAAEAALRESEARFRLIAENSGDVVALCDMDGTRRYVSPASERVLGYAPEALTDRPVGDFVHPDDQDWVDAAATALRGGDPEASATYRFRRPDGDWLWVDVRARSHADPATGQPIGYVAVMRDATEAKAAEARLLEALERMEEMATTDALTGLANRRRFEEALAVEWRRCAREGQPLSLLVLDADRFKRFNDRYGHPAGDECLRLVADALASVARRPGDVAARHGGEEFALLMPKTDAAGAALLAERVRAAVADARRPHLGNTPSGIVTVSIGVATTRPMPETGPAGPGILSGADALLSAADRALYAAKMGGRNRIRVASPELGALLG</sequence>
<dbReference type="EMBL" id="ADVL01000418">
    <property type="protein sequence ID" value="EFH11361.1"/>
    <property type="molecule type" value="Genomic_DNA"/>
</dbReference>
<dbReference type="PROSITE" id="PS50112">
    <property type="entry name" value="PAS"/>
    <property type="match status" value="1"/>
</dbReference>
<dbReference type="InterPro" id="IPR050469">
    <property type="entry name" value="Diguanylate_Cyclase"/>
</dbReference>